<dbReference type="PANTHER" id="PTHR43745">
    <property type="entry name" value="NITROREDUCTASE MJ1384-RELATED"/>
    <property type="match status" value="1"/>
</dbReference>
<dbReference type="PROSITE" id="PS51257">
    <property type="entry name" value="PROKAR_LIPOPROTEIN"/>
    <property type="match status" value="1"/>
</dbReference>
<protein>
    <submittedName>
        <fullName evidence="3">SagB/ThcOx family dehydrogenase</fullName>
    </submittedName>
</protein>
<dbReference type="Proteomes" id="UP000764045">
    <property type="component" value="Unassembled WGS sequence"/>
</dbReference>
<reference evidence="3 4" key="1">
    <citation type="journal article" date="2021" name="Sci. Rep.">
        <title>The distribution of antibiotic resistance genes in chicken gut microbiota commensals.</title>
        <authorList>
            <person name="Juricova H."/>
            <person name="Matiasovicova J."/>
            <person name="Kubasova T."/>
            <person name="Cejkova D."/>
            <person name="Rychlik I."/>
        </authorList>
    </citation>
    <scope>NUCLEOTIDE SEQUENCE [LARGE SCALE GENOMIC DNA]</scope>
    <source>
        <strain evidence="3 4">An819</strain>
    </source>
</reference>
<keyword evidence="4" id="KW-1185">Reference proteome</keyword>
<evidence type="ECO:0000259" key="2">
    <source>
        <dbReference type="Pfam" id="PF00881"/>
    </source>
</evidence>
<dbReference type="EMBL" id="JACJJL010000019">
    <property type="protein sequence ID" value="MBM6662292.1"/>
    <property type="molecule type" value="Genomic_DNA"/>
</dbReference>
<dbReference type="PANTHER" id="PTHR43745:SF2">
    <property type="entry name" value="NITROREDUCTASE MJ1384-RELATED"/>
    <property type="match status" value="1"/>
</dbReference>
<accession>A0A939B5P6</accession>
<dbReference type="SUPFAM" id="SSF55469">
    <property type="entry name" value="FMN-dependent nitroreductase-like"/>
    <property type="match status" value="1"/>
</dbReference>
<evidence type="ECO:0000256" key="1">
    <source>
        <dbReference type="SAM" id="SignalP"/>
    </source>
</evidence>
<dbReference type="Gene3D" id="3.40.109.10">
    <property type="entry name" value="NADH Oxidase"/>
    <property type="match status" value="1"/>
</dbReference>
<evidence type="ECO:0000313" key="4">
    <source>
        <dbReference type="Proteomes" id="UP000764045"/>
    </source>
</evidence>
<dbReference type="Pfam" id="PF00881">
    <property type="entry name" value="Nitroreductase"/>
    <property type="match status" value="1"/>
</dbReference>
<evidence type="ECO:0000313" key="3">
    <source>
        <dbReference type="EMBL" id="MBM6662292.1"/>
    </source>
</evidence>
<dbReference type="RefSeq" id="WP_205110601.1">
    <property type="nucleotide sequence ID" value="NZ_CAWUJD010000001.1"/>
</dbReference>
<comment type="caution">
    <text evidence="3">The sequence shown here is derived from an EMBL/GenBank/DDBJ whole genome shotgun (WGS) entry which is preliminary data.</text>
</comment>
<sequence>MKKNNLAAVIFSTIVGLTAFSATSCAQETVLPAPQKSTTEGSLSKALQDRKSVRKFSDKTLTDQQLADLLWAACGVNRPDGHLTVPSARNKQDITVYVGKADGTYRYDAKGNKLVKIGNGDLRGEAAKRNAFIKTAPVVIVIASDTSLQGGNMAICGIDAGAVMQNVYLHCAANGLATVCCYAGDDVTAMQKFLGIKAELKPLICMPVGIAE</sequence>
<dbReference type="GO" id="GO:0016491">
    <property type="term" value="F:oxidoreductase activity"/>
    <property type="evidence" value="ECO:0007669"/>
    <property type="project" value="InterPro"/>
</dbReference>
<feature type="chain" id="PRO_5037877987" evidence="1">
    <location>
        <begin position="27"/>
        <end position="212"/>
    </location>
</feature>
<feature type="signal peptide" evidence="1">
    <location>
        <begin position="1"/>
        <end position="26"/>
    </location>
</feature>
<gene>
    <name evidence="3" type="ORF">H6B30_11120</name>
</gene>
<proteinExistence type="predicted"/>
<organism evidence="3 4">
    <name type="scientific">Marseilla massiliensis</name>
    <dbReference type="NCBI Taxonomy" id="1841864"/>
    <lineage>
        <taxon>Bacteria</taxon>
        <taxon>Pseudomonadati</taxon>
        <taxon>Bacteroidota</taxon>
        <taxon>Bacteroidia</taxon>
        <taxon>Bacteroidales</taxon>
        <taxon>Prevotellaceae</taxon>
        <taxon>Marseilla</taxon>
    </lineage>
</organism>
<keyword evidence="1" id="KW-0732">Signal</keyword>
<dbReference type="InterPro" id="IPR029479">
    <property type="entry name" value="Nitroreductase"/>
</dbReference>
<dbReference type="AlphaFoldDB" id="A0A939B5P6"/>
<dbReference type="InterPro" id="IPR052544">
    <property type="entry name" value="Bacteriocin_Proc_Enz"/>
</dbReference>
<feature type="domain" description="Nitroreductase" evidence="2">
    <location>
        <begin position="48"/>
        <end position="209"/>
    </location>
</feature>
<name>A0A939B5P6_9BACT</name>
<dbReference type="InterPro" id="IPR000415">
    <property type="entry name" value="Nitroreductase-like"/>
</dbReference>
<dbReference type="CDD" id="cd02142">
    <property type="entry name" value="McbC_SagB-like_oxidoreductase"/>
    <property type="match status" value="1"/>
</dbReference>